<evidence type="ECO:0000256" key="1">
    <source>
        <dbReference type="SAM" id="MobiDB-lite"/>
    </source>
</evidence>
<dbReference type="AGR" id="MGI:3647139"/>
<dbReference type="AlphaFoldDB" id="Q8C374"/>
<protein>
    <submittedName>
        <fullName evidence="2">Uncharacterized protein</fullName>
    </submittedName>
</protein>
<reference evidence="2" key="8">
    <citation type="journal article" date="2005" name="Science">
        <title>Antisense Transcription in the Mammalian Transcriptome.</title>
        <authorList>
            <consortium name="RIKEN Genome Exploration Research Group and Genome Science Group (Genome Network Project Core Group) and the FANTOM Consortium"/>
        </authorList>
    </citation>
    <scope>NUCLEOTIDE SEQUENCE</scope>
    <source>
        <strain evidence="2">C57BL/6J</strain>
        <tissue evidence="2">Head</tissue>
    </source>
</reference>
<reference evidence="2" key="5">
    <citation type="journal article" date="2002" name="Nature">
        <title>Analysis of the mouse transcriptome based on functional annotation of 60,770 full-length cDNAs.</title>
        <authorList>
            <consortium name="The FANTOM Consortium and the RIKEN Genome Exploration Research Group Phase I and II Team"/>
        </authorList>
    </citation>
    <scope>NUCLEOTIDE SEQUENCE</scope>
    <source>
        <strain evidence="2">C57BL/6J</strain>
        <tissue evidence="2">Head</tissue>
    </source>
</reference>
<name>Q8C374_MOUSE</name>
<reference evidence="2" key="1">
    <citation type="journal article" date="1999" name="Methods Enzymol.">
        <title>High-efficiency full-length cDNA cloning.</title>
        <authorList>
            <person name="Carninci P."/>
            <person name="Hayashizaki Y."/>
        </authorList>
    </citation>
    <scope>NUCLEOTIDE SEQUENCE</scope>
    <source>
        <strain evidence="2">C57BL/6J</strain>
        <tissue evidence="2">Head</tissue>
    </source>
</reference>
<reference evidence="2" key="6">
    <citation type="submission" date="2002-04" db="EMBL/GenBank/DDBJ databases">
        <authorList>
            <person name="Adachi J."/>
            <person name="Aizawa K."/>
            <person name="Akimura T."/>
            <person name="Arakawa T."/>
            <person name="Bono H."/>
            <person name="Carninci P."/>
            <person name="Fukuda S."/>
            <person name="Furuno M."/>
            <person name="Hanagaki T."/>
            <person name="Hara A."/>
            <person name="Hashizume W."/>
            <person name="Hayashida K."/>
            <person name="Hayatsu N."/>
            <person name="Hiramoto K."/>
            <person name="Hiraoka T."/>
            <person name="Hirozane T."/>
            <person name="Hori F."/>
            <person name="Imotani K."/>
            <person name="Ishii Y."/>
            <person name="Itoh M."/>
            <person name="Kagawa I."/>
            <person name="Kasukawa T."/>
            <person name="Katoh H."/>
            <person name="Kawai J."/>
            <person name="Kojima Y."/>
            <person name="Kondo S."/>
            <person name="Konno H."/>
            <person name="Kouda M."/>
            <person name="Koya S."/>
            <person name="Kurihara C."/>
            <person name="Matsuyama T."/>
            <person name="Miyazaki A."/>
            <person name="Murata M."/>
            <person name="Nakamura M."/>
            <person name="Nishi K."/>
            <person name="Nomura K."/>
            <person name="Numazaki R."/>
            <person name="Ohno M."/>
            <person name="Ohsato N."/>
            <person name="Okazaki Y."/>
            <person name="Saito R."/>
            <person name="Saitoh H."/>
            <person name="Sakai C."/>
            <person name="Sakai K."/>
            <person name="Sakazume N."/>
            <person name="Sano H."/>
            <person name="Sasaki D."/>
            <person name="Shibata K."/>
            <person name="Shinagawa A."/>
            <person name="Shiraki T."/>
            <person name="Sogabe Y."/>
            <person name="Tagami M."/>
            <person name="Tagawa A."/>
            <person name="Takahashi F."/>
            <person name="Takaku-Akahira S."/>
            <person name="Takeda Y."/>
            <person name="Tanaka T."/>
            <person name="Tomaru A."/>
            <person name="Toya T."/>
            <person name="Yasunishi A."/>
            <person name="Muramatsu M."/>
            <person name="Hayashizaki Y."/>
        </authorList>
    </citation>
    <scope>NUCLEOTIDE SEQUENCE</scope>
    <source>
        <strain evidence="2">C57BL/6J</strain>
        <tissue evidence="2">Head</tissue>
    </source>
</reference>
<reference evidence="2" key="2">
    <citation type="journal article" date="2000" name="Genome Res.">
        <title>Normalization and subtraction of cap-trapper-selected cDNAs to prepare full-length cDNA libraries for rapid discovery of new genes.</title>
        <authorList>
            <person name="Carninci P."/>
            <person name="Shibata Y."/>
            <person name="Hayatsu N."/>
            <person name="Sugahara Y."/>
            <person name="Shibata K."/>
            <person name="Itoh M."/>
            <person name="Konno H."/>
            <person name="Okazaki Y."/>
            <person name="Muramatsu M."/>
            <person name="Hayashizaki Y."/>
        </authorList>
    </citation>
    <scope>NUCLEOTIDE SEQUENCE</scope>
    <source>
        <strain evidence="2">C57BL/6J</strain>
        <tissue evidence="2">Head</tissue>
    </source>
</reference>
<feature type="region of interest" description="Disordered" evidence="1">
    <location>
        <begin position="106"/>
        <end position="137"/>
    </location>
</feature>
<reference evidence="2" key="4">
    <citation type="journal article" date="2001" name="Nature">
        <title>Functional annotation of a full-length mouse cDNA collection.</title>
        <authorList>
            <consortium name="The RIKEN Genome Exploration Research Group Phase II Team and the FANTOM Consortium"/>
        </authorList>
    </citation>
    <scope>NUCLEOTIDE SEQUENCE</scope>
    <source>
        <strain evidence="2">C57BL/6J</strain>
        <tissue evidence="2">Head</tissue>
    </source>
</reference>
<reference evidence="2" key="7">
    <citation type="journal article" date="2005" name="Science">
        <title>The Transcriptional Landscape of the Mammalian Genome.</title>
        <authorList>
            <consortium name="The FANTOM Consortium"/>
            <consortium name="Riken Genome Exploration Research Group and Genome Science Group (Genome Network Project Core Group)"/>
        </authorList>
    </citation>
    <scope>NUCLEOTIDE SEQUENCE</scope>
    <source>
        <strain evidence="2">C57BL/6J</strain>
        <tissue evidence="2">Head</tissue>
    </source>
</reference>
<feature type="compositionally biased region" description="Polar residues" evidence="1">
    <location>
        <begin position="1"/>
        <end position="17"/>
    </location>
</feature>
<gene>
    <name evidence="3" type="primary">Gm9801</name>
    <name evidence="3" type="synonym">EG330552</name>
</gene>
<evidence type="ECO:0000313" key="3">
    <source>
        <dbReference type="MGI" id="MGI:3647139"/>
    </source>
</evidence>
<accession>Q8C374</accession>
<dbReference type="EMBL" id="AK086712">
    <property type="protein sequence ID" value="BAC39725.1"/>
    <property type="molecule type" value="mRNA"/>
</dbReference>
<feature type="region of interest" description="Disordered" evidence="1">
    <location>
        <begin position="1"/>
        <end position="52"/>
    </location>
</feature>
<feature type="compositionally biased region" description="Low complexity" evidence="1">
    <location>
        <begin position="120"/>
        <end position="131"/>
    </location>
</feature>
<feature type="compositionally biased region" description="Basic and acidic residues" evidence="1">
    <location>
        <begin position="27"/>
        <end position="45"/>
    </location>
</feature>
<dbReference type="MGI" id="MGI:3647139">
    <property type="gene designation" value="Gm9801"/>
</dbReference>
<proteinExistence type="evidence at transcript level"/>
<evidence type="ECO:0000313" key="2">
    <source>
        <dbReference type="EMBL" id="BAC39725.1"/>
    </source>
</evidence>
<reference evidence="2" key="3">
    <citation type="journal article" date="2000" name="Genome Res.">
        <title>RIKEN integrated sequence analysis (RISA) system--384-format sequencing pipeline with 384 multicapillary sequencer.</title>
        <authorList>
            <person name="Shibata K."/>
            <person name="Itoh M."/>
            <person name="Aizawa K."/>
            <person name="Nagaoka S."/>
            <person name="Sasaki N."/>
            <person name="Carninci P."/>
            <person name="Konno H."/>
            <person name="Akiyama J."/>
            <person name="Nishi K."/>
            <person name="Kitsunai T."/>
            <person name="Tashiro H."/>
            <person name="Itoh M."/>
            <person name="Sumi N."/>
            <person name="Ishii Y."/>
            <person name="Nakamura S."/>
            <person name="Hazama M."/>
            <person name="Nishine T."/>
            <person name="Harada A."/>
            <person name="Yamamoto R."/>
            <person name="Matsumoto H."/>
            <person name="Sakaguchi S."/>
            <person name="Ikegami T."/>
            <person name="Kashiwagi K."/>
            <person name="Fujiwake S."/>
            <person name="Inoue K."/>
            <person name="Togawa Y."/>
            <person name="Izawa M."/>
            <person name="Ohara E."/>
            <person name="Watahiki M."/>
            <person name="Yoneda Y."/>
            <person name="Ishikawa T."/>
            <person name="Ozawa K."/>
            <person name="Tanaka T."/>
            <person name="Matsuura S."/>
            <person name="Kawai J."/>
            <person name="Okazaki Y."/>
            <person name="Muramatsu M."/>
            <person name="Inoue Y."/>
            <person name="Kira A."/>
            <person name="Hayashizaki Y."/>
        </authorList>
    </citation>
    <scope>NUCLEOTIDE SEQUENCE</scope>
    <source>
        <strain evidence="2">C57BL/6J</strain>
        <tissue evidence="2">Head</tissue>
    </source>
</reference>
<organism evidence="2">
    <name type="scientific">Mus musculus</name>
    <name type="common">Mouse</name>
    <dbReference type="NCBI Taxonomy" id="10090"/>
    <lineage>
        <taxon>Eukaryota</taxon>
        <taxon>Metazoa</taxon>
        <taxon>Chordata</taxon>
        <taxon>Craniata</taxon>
        <taxon>Vertebrata</taxon>
        <taxon>Euteleostomi</taxon>
        <taxon>Mammalia</taxon>
        <taxon>Eutheria</taxon>
        <taxon>Euarchontoglires</taxon>
        <taxon>Glires</taxon>
        <taxon>Rodentia</taxon>
        <taxon>Myomorpha</taxon>
        <taxon>Muroidea</taxon>
        <taxon>Muridae</taxon>
        <taxon>Murinae</taxon>
        <taxon>Mus</taxon>
        <taxon>Mus</taxon>
    </lineage>
</organism>
<sequence>MTTLQTTDSRGTTQTVRQFPATLLECRGPRELEPRQAAPGHEDPRPPLAPPIKIRGNQKVIMRRIKQTLIPMRVECPPMKGWIPTANQSTKSASVFVHYHRLYVGDNKQVTGEESEEDTTSSPSSQGDSISIKCLTS</sequence>